<protein>
    <submittedName>
        <fullName evidence="1">Uncharacterized protein</fullName>
    </submittedName>
</protein>
<organism evidence="1 2">
    <name type="scientific">Pelagomonas calceolata</name>
    <dbReference type="NCBI Taxonomy" id="35677"/>
    <lineage>
        <taxon>Eukaryota</taxon>
        <taxon>Sar</taxon>
        <taxon>Stramenopiles</taxon>
        <taxon>Ochrophyta</taxon>
        <taxon>Pelagophyceae</taxon>
        <taxon>Pelagomonadales</taxon>
        <taxon>Pelagomonadaceae</taxon>
        <taxon>Pelagomonas</taxon>
    </lineage>
</organism>
<dbReference type="Proteomes" id="UP000789595">
    <property type="component" value="Unassembled WGS sequence"/>
</dbReference>
<comment type="caution">
    <text evidence="1">The sequence shown here is derived from an EMBL/GenBank/DDBJ whole genome shotgun (WGS) entry which is preliminary data.</text>
</comment>
<evidence type="ECO:0000313" key="2">
    <source>
        <dbReference type="Proteomes" id="UP000789595"/>
    </source>
</evidence>
<dbReference type="AlphaFoldDB" id="A0A8J2WIZ3"/>
<gene>
    <name evidence="1" type="ORF">PECAL_3P06250</name>
</gene>
<reference evidence="1" key="1">
    <citation type="submission" date="2021-11" db="EMBL/GenBank/DDBJ databases">
        <authorList>
            <consortium name="Genoscope - CEA"/>
            <person name="William W."/>
        </authorList>
    </citation>
    <scope>NUCLEOTIDE SEQUENCE</scope>
</reference>
<dbReference type="EMBL" id="CAKKNE010000003">
    <property type="protein sequence ID" value="CAH0370725.1"/>
    <property type="molecule type" value="Genomic_DNA"/>
</dbReference>
<evidence type="ECO:0000313" key="1">
    <source>
        <dbReference type="EMBL" id="CAH0370725.1"/>
    </source>
</evidence>
<name>A0A8J2WIZ3_9STRA</name>
<sequence>MDPQVSFVVFYAKKKLYRRLLFGKKRPDYRPYDPQTFTKTFNMASSTPTQALVRVCTTLAPPSSCQITLTNDEWDFEALSQVCGRKSAEVYGLIRDDESCRTVLKECLSGQNVRMISADMTRYFWSEKCEAPDVDICIASLTNFRAMIATSHYYAPNYMGSMTQYSFPGGLGAAITAREHLKCIYHRLLSMVPTHNEEALATARAGSMIHLERANEAASKHLEDFAAMLANGVDRAAAIELLKVHGINLEGHQGRLKGPLVYQAMQGASEKTQIAIMKHSEGWGMPLPEPVRRELARVRISRSYWWQ</sequence>
<proteinExistence type="predicted"/>
<accession>A0A8J2WIZ3</accession>
<keyword evidence="2" id="KW-1185">Reference proteome</keyword>